<dbReference type="InterPro" id="IPR001944">
    <property type="entry name" value="Glycoside_Hdrlase_35"/>
</dbReference>
<dbReference type="Gene3D" id="2.102.20.10">
    <property type="entry name" value="Beta-galactosidase, domain 2"/>
    <property type="match status" value="1"/>
</dbReference>
<evidence type="ECO:0000256" key="1">
    <source>
        <dbReference type="ARBA" id="ARBA00009809"/>
    </source>
</evidence>
<dbReference type="InterPro" id="IPR031330">
    <property type="entry name" value="Gly_Hdrlase_35_cat"/>
</dbReference>
<protein>
    <submittedName>
        <fullName evidence="4">Beta-galactosidase</fullName>
        <ecNumber evidence="4">3.2.1.23</ecNumber>
    </submittedName>
</protein>
<dbReference type="Gene3D" id="3.20.20.80">
    <property type="entry name" value="Glycosidases"/>
    <property type="match status" value="1"/>
</dbReference>
<reference evidence="4" key="1">
    <citation type="submission" date="2021-04" db="EMBL/GenBank/DDBJ databases">
        <title>Microbacterium tenobrionis sp. nov. and Microbacterium allomyrinae sp. nov., isolated from larvae of Tenobrio molitor and Allomyrina dichotoma, respectively.</title>
        <authorList>
            <person name="Lee S.D."/>
        </authorList>
    </citation>
    <scope>NUCLEOTIDE SEQUENCE</scope>
    <source>
        <strain evidence="4">BWT-G7</strain>
    </source>
</reference>
<keyword evidence="5" id="KW-1185">Reference proteome</keyword>
<comment type="caution">
    <text evidence="4">The sequence shown here is derived from an EMBL/GenBank/DDBJ whole genome shotgun (WGS) entry which is preliminary data.</text>
</comment>
<dbReference type="RefSeq" id="WP_229383385.1">
    <property type="nucleotide sequence ID" value="NZ_JAGTTN010000001.1"/>
</dbReference>
<keyword evidence="4" id="KW-0326">Glycosidase</keyword>
<feature type="domain" description="Glycoside hydrolase 35 catalytic" evidence="3">
    <location>
        <begin position="40"/>
        <end position="189"/>
    </location>
</feature>
<dbReference type="GO" id="GO:0004565">
    <property type="term" value="F:beta-galactosidase activity"/>
    <property type="evidence" value="ECO:0007669"/>
    <property type="project" value="UniProtKB-EC"/>
</dbReference>
<proteinExistence type="inferred from homology"/>
<dbReference type="PANTHER" id="PTHR23421">
    <property type="entry name" value="BETA-GALACTOSIDASE RELATED"/>
    <property type="match status" value="1"/>
</dbReference>
<comment type="similarity">
    <text evidence="1 2">Belongs to the glycosyl hydrolase 35 family.</text>
</comment>
<name>A0A9X1LTN0_9MICO</name>
<dbReference type="PRINTS" id="PR00742">
    <property type="entry name" value="GLHYDRLASE35"/>
</dbReference>
<keyword evidence="4" id="KW-0378">Hydrolase</keyword>
<dbReference type="AlphaFoldDB" id="A0A9X1LTN0"/>
<dbReference type="EC" id="3.2.1.23" evidence="4"/>
<dbReference type="InterPro" id="IPR037110">
    <property type="entry name" value="Betagal_dom2_sf"/>
</dbReference>
<accession>A0A9X1LTN0</accession>
<dbReference type="Proteomes" id="UP001139354">
    <property type="component" value="Unassembled WGS sequence"/>
</dbReference>
<dbReference type="Pfam" id="PF01301">
    <property type="entry name" value="Glyco_hydro_35"/>
    <property type="match status" value="1"/>
</dbReference>
<sequence length="768" mass="82723">MPHDFIDYDAAEAGLDFTTLEGWGATDAHGRRLGANNYHLTLDGAPFPVVSGEFIPQRYPEAEWRDALLAMRDGGCSVVSSYVFWGLVEPRAGEFDFTGPNDIRRVAELCAELGLLFAPRIGPFNNSEYLLGGLPPWLYGMPLVERSNDPRYLERVRLYFERIAAEFDGLYWSDGGSILLVQLENELAHAPNDWRTLFGYTATDHRGPADGDEFAAHMRALQACAVEAGITPPFFAMTAWGLPGDVADLGYLPTYGAYMDLHPQPGGNHVLTTFQGGEYPYRGVLPTAFCELGTGSPARAAYRPMTPAGSMATTALTRFASVESLFLGYYLFHGGTNPVRGDGFGWTTKEPAFPQRSYDFWAPVSEFGERRESFHRSLPFNRFVLEFGADLAPTQVIEPRDPVLDPEDARLRSVVRAASGSAFVFLANYGNNVALEDRTDVRISVALSEREVSFPRRSTLALASGATGVLPVGLSLGAGLTLLSSTAQPLARLGTTDEPLLVFHAAEGAEAEYTVAEVDASAVAGDGEVFDETDGATVVVRADAPATFTVTSGSGRATITTIPTAHAEYSTIVPTTAGRRLLTSDAELSWIGDDIVLSAIRPLEAPPLHAVLRRPGFGDDIAVTLPAPTVAHTTVRVEHLSPSRVLLTVDDVAADIGELWLDIAYTGDLVRLFDADTGLLVGDDFSRGIPWRVKLGRFESALRGAGLQLRVEPLSTVVEVPNDEGILLDHAEQTEGEARIDGLAFAERVSAAVTLEDVVAGIAAGARV</sequence>
<organism evidence="4 5">
    <name type="scientific">Microbacterium allomyrinae</name>
    <dbReference type="NCBI Taxonomy" id="2830666"/>
    <lineage>
        <taxon>Bacteria</taxon>
        <taxon>Bacillati</taxon>
        <taxon>Actinomycetota</taxon>
        <taxon>Actinomycetes</taxon>
        <taxon>Micrococcales</taxon>
        <taxon>Microbacteriaceae</taxon>
        <taxon>Microbacterium</taxon>
    </lineage>
</organism>
<evidence type="ECO:0000256" key="2">
    <source>
        <dbReference type="RuleBase" id="RU003679"/>
    </source>
</evidence>
<dbReference type="InterPro" id="IPR017853">
    <property type="entry name" value="GH"/>
</dbReference>
<gene>
    <name evidence="4" type="ORF">KEC57_04835</name>
</gene>
<evidence type="ECO:0000313" key="4">
    <source>
        <dbReference type="EMBL" id="MCC2031506.1"/>
    </source>
</evidence>
<dbReference type="SUPFAM" id="SSF51445">
    <property type="entry name" value="(Trans)glycosidases"/>
    <property type="match status" value="1"/>
</dbReference>
<evidence type="ECO:0000259" key="3">
    <source>
        <dbReference type="Pfam" id="PF01301"/>
    </source>
</evidence>
<evidence type="ECO:0000313" key="5">
    <source>
        <dbReference type="Proteomes" id="UP001139354"/>
    </source>
</evidence>
<dbReference type="GO" id="GO:0005975">
    <property type="term" value="P:carbohydrate metabolic process"/>
    <property type="evidence" value="ECO:0007669"/>
    <property type="project" value="InterPro"/>
</dbReference>
<dbReference type="EMBL" id="JAGTTN010000001">
    <property type="protein sequence ID" value="MCC2031506.1"/>
    <property type="molecule type" value="Genomic_DNA"/>
</dbReference>